<dbReference type="HOGENOM" id="CLU_002639_5_0_1"/>
<gene>
    <name evidence="2" type="ORF">MPH_05594</name>
</gene>
<dbReference type="OrthoDB" id="5362512at2759"/>
<dbReference type="PANTHER" id="PTHR33112:SF10">
    <property type="entry name" value="TOL"/>
    <property type="match status" value="1"/>
</dbReference>
<dbReference type="InParanoid" id="K2SK10"/>
<evidence type="ECO:0000259" key="1">
    <source>
        <dbReference type="Pfam" id="PF06985"/>
    </source>
</evidence>
<dbReference type="eggNOG" id="ENOG502SJ3V">
    <property type="taxonomic scope" value="Eukaryota"/>
</dbReference>
<dbReference type="STRING" id="1126212.K2SK10"/>
<comment type="caution">
    <text evidence="2">The sequence shown here is derived from an EMBL/GenBank/DDBJ whole genome shotgun (WGS) entry which is preliminary data.</text>
</comment>
<dbReference type="PANTHER" id="PTHR33112">
    <property type="entry name" value="DOMAIN PROTEIN, PUTATIVE-RELATED"/>
    <property type="match status" value="1"/>
</dbReference>
<evidence type="ECO:0000313" key="2">
    <source>
        <dbReference type="EMBL" id="EKG17140.1"/>
    </source>
</evidence>
<dbReference type="EMBL" id="AHHD01000254">
    <property type="protein sequence ID" value="EKG17140.1"/>
    <property type="molecule type" value="Genomic_DNA"/>
</dbReference>
<feature type="domain" description="Heterokaryon incompatibility" evidence="1">
    <location>
        <begin position="214"/>
        <end position="389"/>
    </location>
</feature>
<proteinExistence type="predicted"/>
<accession>K2SK10</accession>
<dbReference type="Pfam" id="PF06985">
    <property type="entry name" value="HET"/>
    <property type="match status" value="1"/>
</dbReference>
<dbReference type="VEuPathDB" id="FungiDB:MPH_05594"/>
<sequence length="754" mass="87209">MLCSTCACMLRGGTEQLLQGDRALVFRHHTRTESLRRSREGRCSICVALANELRDEIDLFNDQDISVEASLSELMHGEWANRDVYRLDFVLEKRRTRTFVLSAITYSDWSHKTHDDTYRWLRTPKSYHTSSDEVFNFACSWIKKCTCAAFWDSDSVADKWYPKRLLDLRGIRHDPSLHHANGIIHSMNANLDNTKIKLIETRENEWHKLGGKKYVTLSHCWGTPRSVERQLKLTAKTETEFRASGIELRSFPKSFQDAIRFACRLPGVDYIWIDSMCIIQNTLNPDEDQAAAEQDWREQSSLMHEVYRRSYLNISATAASDSDKGLFFPRKPESLWEDEVNLNLVGLMPGLDHRDNADPIRRCTITDVSFWDELVNNAPINQRAWVLQERLLAPRVLHFCADRIAWECSELNAAEGHPEGVGILTIRSGAILDEGRLKSLTLDDGRKLRNIRLNGFPDPDEGMENLYSFEIWKRIVEVYSRTKLTMPRDKLIALSGIARMFFEEQLTKKNVPGVREVSYVVGMWSQYLESQLLWRMEPVLKDGSFENHAIRHPLRAPSFSWACLDAPQGIVYGEATDYEGKDRVSTSGRSGRLHEQTGPLLFKVENYSIDLWYPKDQFGHIKGDKTRLKLRVQYLRSIILRKLAFPRRVPYAWRLSDSEDSQVEHTNVYLDAPGSDEGLFSNDRSLYVMPAAWGERTVKESSRYLMCLILKHDGEQENCKRFTRVGLTKLSNHMEQKGQEAVLKDRTEETIYLF</sequence>
<protein>
    <submittedName>
        <fullName evidence="2">Heterokaryon incompatibility</fullName>
    </submittedName>
</protein>
<dbReference type="AlphaFoldDB" id="K2SK10"/>
<name>K2SK10_MACPH</name>
<evidence type="ECO:0000313" key="3">
    <source>
        <dbReference type="Proteomes" id="UP000007129"/>
    </source>
</evidence>
<reference evidence="2 3" key="1">
    <citation type="journal article" date="2012" name="BMC Genomics">
        <title>Tools to kill: Genome of one of the most destructive plant pathogenic fungi Macrophomina phaseolina.</title>
        <authorList>
            <person name="Islam M.S."/>
            <person name="Haque M.S."/>
            <person name="Islam M.M."/>
            <person name="Emdad E.M."/>
            <person name="Halim A."/>
            <person name="Hossen Q.M.M."/>
            <person name="Hossain M.Z."/>
            <person name="Ahmed B."/>
            <person name="Rahim S."/>
            <person name="Rahman M.S."/>
            <person name="Alam M.M."/>
            <person name="Hou S."/>
            <person name="Wan X."/>
            <person name="Saito J.A."/>
            <person name="Alam M."/>
        </authorList>
    </citation>
    <scope>NUCLEOTIDE SEQUENCE [LARGE SCALE GENOMIC DNA]</scope>
    <source>
        <strain evidence="2 3">MS6</strain>
    </source>
</reference>
<dbReference type="InterPro" id="IPR010730">
    <property type="entry name" value="HET"/>
</dbReference>
<dbReference type="Proteomes" id="UP000007129">
    <property type="component" value="Unassembled WGS sequence"/>
</dbReference>
<organism evidence="2 3">
    <name type="scientific">Macrophomina phaseolina (strain MS6)</name>
    <name type="common">Charcoal rot fungus</name>
    <dbReference type="NCBI Taxonomy" id="1126212"/>
    <lineage>
        <taxon>Eukaryota</taxon>
        <taxon>Fungi</taxon>
        <taxon>Dikarya</taxon>
        <taxon>Ascomycota</taxon>
        <taxon>Pezizomycotina</taxon>
        <taxon>Dothideomycetes</taxon>
        <taxon>Dothideomycetes incertae sedis</taxon>
        <taxon>Botryosphaeriales</taxon>
        <taxon>Botryosphaeriaceae</taxon>
        <taxon>Macrophomina</taxon>
    </lineage>
</organism>